<evidence type="ECO:0000313" key="1">
    <source>
        <dbReference type="EMBL" id="PSN64093.1"/>
    </source>
</evidence>
<dbReference type="Proteomes" id="UP000240883">
    <property type="component" value="Unassembled WGS sequence"/>
</dbReference>
<dbReference type="EMBL" id="KZ678139">
    <property type="protein sequence ID" value="PSN64093.1"/>
    <property type="molecule type" value="Genomic_DNA"/>
</dbReference>
<sequence length="90" mass="10190">MGSASLLWRPFSPLTSCSRDGLRWPWIDVLFQLVHTVVWVSTSRGSSNLISIRIPAAGERMCIGHSESWCQLGFAQSLVYHVSIYYTRCL</sequence>
<accession>A0A2T2NF78</accession>
<protein>
    <submittedName>
        <fullName evidence="1">Uncharacterized protein</fullName>
    </submittedName>
</protein>
<reference evidence="1 2" key="1">
    <citation type="journal article" date="2018" name="Front. Microbiol.">
        <title>Genome-Wide Analysis of Corynespora cassiicola Leaf Fall Disease Putative Effectors.</title>
        <authorList>
            <person name="Lopez D."/>
            <person name="Ribeiro S."/>
            <person name="Label P."/>
            <person name="Fumanal B."/>
            <person name="Venisse J.S."/>
            <person name="Kohler A."/>
            <person name="de Oliveira R.R."/>
            <person name="Labutti K."/>
            <person name="Lipzen A."/>
            <person name="Lail K."/>
            <person name="Bauer D."/>
            <person name="Ohm R.A."/>
            <person name="Barry K.W."/>
            <person name="Spatafora J."/>
            <person name="Grigoriev I.V."/>
            <person name="Martin F.M."/>
            <person name="Pujade-Renaud V."/>
        </authorList>
    </citation>
    <scope>NUCLEOTIDE SEQUENCE [LARGE SCALE GENOMIC DNA]</scope>
    <source>
        <strain evidence="1 2">Philippines</strain>
    </source>
</reference>
<keyword evidence="2" id="KW-1185">Reference proteome</keyword>
<gene>
    <name evidence="1" type="ORF">BS50DRAFT_97871</name>
</gene>
<name>A0A2T2NF78_CORCC</name>
<organism evidence="1 2">
    <name type="scientific">Corynespora cassiicola Philippines</name>
    <dbReference type="NCBI Taxonomy" id="1448308"/>
    <lineage>
        <taxon>Eukaryota</taxon>
        <taxon>Fungi</taxon>
        <taxon>Dikarya</taxon>
        <taxon>Ascomycota</taxon>
        <taxon>Pezizomycotina</taxon>
        <taxon>Dothideomycetes</taxon>
        <taxon>Pleosporomycetidae</taxon>
        <taxon>Pleosporales</taxon>
        <taxon>Corynesporascaceae</taxon>
        <taxon>Corynespora</taxon>
    </lineage>
</organism>
<evidence type="ECO:0000313" key="2">
    <source>
        <dbReference type="Proteomes" id="UP000240883"/>
    </source>
</evidence>
<dbReference type="AlphaFoldDB" id="A0A2T2NF78"/>
<proteinExistence type="predicted"/>